<comment type="caution">
    <text evidence="2">The sequence shown here is derived from an EMBL/GenBank/DDBJ whole genome shotgun (WGS) entry which is preliminary data.</text>
</comment>
<dbReference type="Pfam" id="PF04397">
    <property type="entry name" value="LytTR"/>
    <property type="match status" value="1"/>
</dbReference>
<sequence>MDKSSRQNKWNEVTHIIRQNEYIFIYYINAQREILEVEQYSLNSLLLYNENFVRVNYNTIVNKKFINSIHRIRRKIVLLIDKTEVVVSRRKSYYFK</sequence>
<dbReference type="Gene3D" id="2.40.50.1020">
    <property type="entry name" value="LytTr DNA-binding domain"/>
    <property type="match status" value="1"/>
</dbReference>
<name>A0A413IDQ0_9BACT</name>
<dbReference type="RefSeq" id="WP_087384189.1">
    <property type="nucleotide sequence ID" value="NZ_NFIM01000045.1"/>
</dbReference>
<evidence type="ECO:0000259" key="1">
    <source>
        <dbReference type="Pfam" id="PF04397"/>
    </source>
</evidence>
<gene>
    <name evidence="2" type="ORF">DXA53_06805</name>
</gene>
<proteinExistence type="predicted"/>
<evidence type="ECO:0000313" key="2">
    <source>
        <dbReference type="EMBL" id="RGY07808.1"/>
    </source>
</evidence>
<reference evidence="2 3" key="1">
    <citation type="submission" date="2018-08" db="EMBL/GenBank/DDBJ databases">
        <title>A genome reference for cultivated species of the human gut microbiota.</title>
        <authorList>
            <person name="Zou Y."/>
            <person name="Xue W."/>
            <person name="Luo G."/>
        </authorList>
    </citation>
    <scope>NUCLEOTIDE SEQUENCE [LARGE SCALE GENOMIC DNA]</scope>
    <source>
        <strain evidence="2 3">OF03-11</strain>
    </source>
</reference>
<dbReference type="EMBL" id="QSCO01000007">
    <property type="protein sequence ID" value="RGY07808.1"/>
    <property type="molecule type" value="Genomic_DNA"/>
</dbReference>
<dbReference type="Proteomes" id="UP000284434">
    <property type="component" value="Unassembled WGS sequence"/>
</dbReference>
<protein>
    <submittedName>
        <fullName evidence="2">LytTR family transcriptional regulator</fullName>
    </submittedName>
</protein>
<feature type="domain" description="HTH LytTR-type" evidence="1">
    <location>
        <begin position="10"/>
        <end position="96"/>
    </location>
</feature>
<dbReference type="InterPro" id="IPR007492">
    <property type="entry name" value="LytTR_DNA-bd_dom"/>
</dbReference>
<organism evidence="2 3">
    <name type="scientific">Odoribacter splanchnicus</name>
    <dbReference type="NCBI Taxonomy" id="28118"/>
    <lineage>
        <taxon>Bacteria</taxon>
        <taxon>Pseudomonadati</taxon>
        <taxon>Bacteroidota</taxon>
        <taxon>Bacteroidia</taxon>
        <taxon>Bacteroidales</taxon>
        <taxon>Odoribacteraceae</taxon>
        <taxon>Odoribacter</taxon>
    </lineage>
</organism>
<dbReference type="GO" id="GO:0003677">
    <property type="term" value="F:DNA binding"/>
    <property type="evidence" value="ECO:0007669"/>
    <property type="project" value="InterPro"/>
</dbReference>
<accession>A0A413IDQ0</accession>
<evidence type="ECO:0000313" key="3">
    <source>
        <dbReference type="Proteomes" id="UP000284434"/>
    </source>
</evidence>
<dbReference type="AlphaFoldDB" id="A0A413IDQ0"/>